<organism evidence="1">
    <name type="scientific">Salinicola endophyticus</name>
    <dbReference type="NCBI Taxonomy" id="1949083"/>
    <lineage>
        <taxon>Bacteria</taxon>
        <taxon>Pseudomonadati</taxon>
        <taxon>Pseudomonadota</taxon>
        <taxon>Gammaproteobacteria</taxon>
        <taxon>Oceanospirillales</taxon>
        <taxon>Halomonadaceae</taxon>
        <taxon>Salinicola</taxon>
    </lineage>
</organism>
<proteinExistence type="predicted"/>
<protein>
    <recommendedName>
        <fullName evidence="2">Phage tail protein</fullName>
    </recommendedName>
</protein>
<name>A0AB74UE17_9GAMM</name>
<evidence type="ECO:0008006" key="2">
    <source>
        <dbReference type="Google" id="ProtNLM"/>
    </source>
</evidence>
<dbReference type="EMBL" id="CP159578">
    <property type="protein sequence ID" value="XCJ80085.1"/>
    <property type="molecule type" value="Genomic_DNA"/>
</dbReference>
<accession>A0AB74UE17</accession>
<sequence>MTWLLTIEARDPDDRPCVLRFSDGAYDAPDDTLYLPRIQQPGLYQAGLYAGGVVGVERSGVGETTLINADGGLDHLADYAVDGRTVVLSLATDTGVTEILRGTAAGLGYQRQTLALTLRAPQALLQRPHPYQTYAGSNTLPEGVEGTADDIQGQPKPRLYGDVRNAQPVLVNSARLIYQVSSRDDCQVDAVYDQGAALTRGAAYDSLASLQASAPAAGEWRAYRGYLRLGAPPVGTLTCDAQTAETSVAAVIAALCAEVAQPCDATALAGLGRVGLYVTDSATTADLLDRLVTAGGWWRLDAEGTLRAARLENPRTQTGDAPTTIHDHEIVNLERKATGASSDGLPIWRVTLRADRLETTQTDLAGVVDDSRRARLGRQYREAIAERPEVLARHPLAGELTLDTCLRDLADAQAAAEAILDLVSVRRDRVTLEGRLRHHQPAIGERVEVVTPRQGYAAGRTMLVLGQQINARSGRLTLELWG</sequence>
<dbReference type="RefSeq" id="WP_353980934.1">
    <property type="nucleotide sequence ID" value="NZ_CP159578.1"/>
</dbReference>
<evidence type="ECO:0000313" key="1">
    <source>
        <dbReference type="EMBL" id="XCJ80085.1"/>
    </source>
</evidence>
<dbReference type="AlphaFoldDB" id="A0AB74UE17"/>
<reference evidence="1" key="1">
    <citation type="submission" date="2024-06" db="EMBL/GenBank/DDBJ databases">
        <title>Complete genome of Salinicola endophyticus HNIBRBA4755.</title>
        <authorList>
            <person name="Shin S.Y."/>
            <person name="Kang H."/>
            <person name="Song J."/>
        </authorList>
    </citation>
    <scope>NUCLEOTIDE SEQUENCE</scope>
    <source>
        <strain evidence="1">HNIBRBA4755</strain>
    </source>
</reference>
<gene>
    <name evidence="1" type="ORF">ABV408_02645</name>
</gene>